<proteinExistence type="predicted"/>
<dbReference type="AlphaFoldDB" id="A0A9W7SUS6"/>
<evidence type="ECO:0000256" key="1">
    <source>
        <dbReference type="SAM" id="SignalP"/>
    </source>
</evidence>
<name>A0A9W7SUS6_9PEZI</name>
<sequence length="87" mass="9401">MNSLTVLVALSSLITGTIAADCKDMGPAYKGMYYCYESTGKPWVWTCNATPQDPDDSEGPPGNDCFYFAGSQTEKHYCCKLDGSGKP</sequence>
<evidence type="ECO:0000313" key="2">
    <source>
        <dbReference type="EMBL" id="KAH9830702.1"/>
    </source>
</evidence>
<organism evidence="2 3">
    <name type="scientific">Teratosphaeria destructans</name>
    <dbReference type="NCBI Taxonomy" id="418781"/>
    <lineage>
        <taxon>Eukaryota</taxon>
        <taxon>Fungi</taxon>
        <taxon>Dikarya</taxon>
        <taxon>Ascomycota</taxon>
        <taxon>Pezizomycotina</taxon>
        <taxon>Dothideomycetes</taxon>
        <taxon>Dothideomycetidae</taxon>
        <taxon>Mycosphaerellales</taxon>
        <taxon>Teratosphaeriaceae</taxon>
        <taxon>Teratosphaeria</taxon>
    </lineage>
</organism>
<feature type="chain" id="PRO_5040788976" evidence="1">
    <location>
        <begin position="20"/>
        <end position="87"/>
    </location>
</feature>
<keyword evidence="1" id="KW-0732">Signal</keyword>
<reference evidence="2 3" key="1">
    <citation type="journal article" date="2018" name="IMA Fungus">
        <title>IMA Genome-F 10: Nine draft genome sequences of Claviceps purpurea s.lat., including C. arundinis, C. humidiphila, and C. cf. spartinae, pseudomolecules for the pitch canker pathogen Fusarium circinatum, draft genome of Davidsoniella eucalypti, Grosmannia galeiformis, Quambalaria eucalypti, and Teratosphaeria destructans.</title>
        <authorList>
            <person name="Wingfield B.D."/>
            <person name="Liu M."/>
            <person name="Nguyen H.D."/>
            <person name="Lane F.A."/>
            <person name="Morgan S.W."/>
            <person name="De Vos L."/>
            <person name="Wilken P.M."/>
            <person name="Duong T.A."/>
            <person name="Aylward J."/>
            <person name="Coetzee M.P."/>
            <person name="Dadej K."/>
            <person name="De Beer Z.W."/>
            <person name="Findlay W."/>
            <person name="Havenga M."/>
            <person name="Kolarik M."/>
            <person name="Menzies J.G."/>
            <person name="Naidoo K."/>
            <person name="Pochopski O."/>
            <person name="Shoukouhi P."/>
            <person name="Santana Q.C."/>
            <person name="Seifert K.A."/>
            <person name="Soal N."/>
            <person name="Steenkamp E.T."/>
            <person name="Tatham C.T."/>
            <person name="van der Nest M.A."/>
            <person name="Wingfield M.J."/>
        </authorList>
    </citation>
    <scope>NUCLEOTIDE SEQUENCE [LARGE SCALE GENOMIC DNA]</scope>
    <source>
        <strain evidence="2">CMW44962</strain>
    </source>
</reference>
<comment type="caution">
    <text evidence="2">The sequence shown here is derived from an EMBL/GenBank/DDBJ whole genome shotgun (WGS) entry which is preliminary data.</text>
</comment>
<accession>A0A9W7SUS6</accession>
<reference evidence="2 3" key="2">
    <citation type="journal article" date="2021" name="Curr. Genet.">
        <title>Genetic response to nitrogen starvation in the aggressive Eucalyptus foliar pathogen Teratosphaeria destructans.</title>
        <authorList>
            <person name="Havenga M."/>
            <person name="Wingfield B.D."/>
            <person name="Wingfield M.J."/>
            <person name="Dreyer L.L."/>
            <person name="Roets F."/>
            <person name="Aylward J."/>
        </authorList>
    </citation>
    <scope>NUCLEOTIDE SEQUENCE [LARGE SCALE GENOMIC DNA]</scope>
    <source>
        <strain evidence="2">CMW44962</strain>
    </source>
</reference>
<dbReference type="EMBL" id="RIBY02001247">
    <property type="protein sequence ID" value="KAH9830702.1"/>
    <property type="molecule type" value="Genomic_DNA"/>
</dbReference>
<protein>
    <submittedName>
        <fullName evidence="2">Uncharacterized protein</fullName>
    </submittedName>
</protein>
<feature type="signal peptide" evidence="1">
    <location>
        <begin position="1"/>
        <end position="19"/>
    </location>
</feature>
<evidence type="ECO:0000313" key="3">
    <source>
        <dbReference type="Proteomes" id="UP001138500"/>
    </source>
</evidence>
<gene>
    <name evidence="2" type="ORF">Tdes44962_MAKER09013</name>
</gene>
<dbReference type="Proteomes" id="UP001138500">
    <property type="component" value="Unassembled WGS sequence"/>
</dbReference>
<keyword evidence="3" id="KW-1185">Reference proteome</keyword>